<reference evidence="4" key="2">
    <citation type="submission" date="2022-03" db="EMBL/GenBank/DDBJ databases">
        <title>Genome Encyclopedia of Bacteria and Archaea VI: Functional Genomics of Type Strains.</title>
        <authorList>
            <person name="Whitman W."/>
        </authorList>
    </citation>
    <scope>NUCLEOTIDE SEQUENCE</scope>
    <source>
        <strain evidence="4">HSC-15S17</strain>
    </source>
</reference>
<feature type="compositionally biased region" description="Low complexity" evidence="1">
    <location>
        <begin position="298"/>
        <end position="311"/>
    </location>
</feature>
<feature type="chain" id="PRO_5041262349" evidence="2">
    <location>
        <begin position="24"/>
        <end position="344"/>
    </location>
</feature>
<organism evidence="3 5">
    <name type="scientific">Duganella violaceipulchra</name>
    <dbReference type="NCBI Taxonomy" id="2849652"/>
    <lineage>
        <taxon>Bacteria</taxon>
        <taxon>Pseudomonadati</taxon>
        <taxon>Pseudomonadota</taxon>
        <taxon>Betaproteobacteria</taxon>
        <taxon>Burkholderiales</taxon>
        <taxon>Oxalobacteraceae</taxon>
        <taxon>Telluria group</taxon>
        <taxon>Duganella</taxon>
    </lineage>
</organism>
<dbReference type="PROSITE" id="PS51257">
    <property type="entry name" value="PROKAR_LIPOPROTEIN"/>
    <property type="match status" value="1"/>
</dbReference>
<dbReference type="RefSeq" id="WP_217944551.1">
    <property type="nucleotide sequence ID" value="NZ_JAHTGR010000013.1"/>
</dbReference>
<name>A0AA41HEV5_9BURK</name>
<dbReference type="NCBIfam" id="NF038128">
    <property type="entry name" value="choice_anch_J"/>
    <property type="match status" value="1"/>
</dbReference>
<accession>A0AA41HEV5</accession>
<evidence type="ECO:0000313" key="6">
    <source>
        <dbReference type="Proteomes" id="UP001162889"/>
    </source>
</evidence>
<dbReference type="AlphaFoldDB" id="A0AA41HEV5"/>
<dbReference type="Proteomes" id="UP001162889">
    <property type="component" value="Unassembled WGS sequence"/>
</dbReference>
<evidence type="ECO:0000256" key="1">
    <source>
        <dbReference type="SAM" id="MobiDB-lite"/>
    </source>
</evidence>
<evidence type="ECO:0000313" key="3">
    <source>
        <dbReference type="EMBL" id="MBV6323732.1"/>
    </source>
</evidence>
<evidence type="ECO:0000256" key="2">
    <source>
        <dbReference type="SAM" id="SignalP"/>
    </source>
</evidence>
<sequence length="344" mass="34848">MDLIKRWAGLLAVAAGCTVSASAAPLLSESFNDITALAANGWVFVNDSSPPGGTSWFQGDPAIFAAAAGPANAYVAANLNNAGFGGAVSNWLLTPELALSNGESLNFALRLLGEGFLDTVQVYLSTGGASTNLGGFNLLGSFDSATDTGWIDHAITVGALTAPASGRFAFRYVVDDTSIHGDYIGIDSVSVNATALPVPGTVALIALGMCGLAGALRARRPVERLAICGLALAATAAQAAPDNGLMTFPHVNVVTQLAPPQQAAAAAGGLKAYKDPATGKLGDPSQDQAAELDKAIRASAAGPRARSSRPATIHPPHGGVGVVLDEAHTQYSVHKNPAAQGEQK</sequence>
<feature type="region of interest" description="Disordered" evidence="1">
    <location>
        <begin position="298"/>
        <end position="344"/>
    </location>
</feature>
<gene>
    <name evidence="3" type="ORF">KVP70_22605</name>
    <name evidence="4" type="ORF">L1274_001111</name>
</gene>
<dbReference type="EMBL" id="JAHTGR010000013">
    <property type="protein sequence ID" value="MBV6323732.1"/>
    <property type="molecule type" value="Genomic_DNA"/>
</dbReference>
<dbReference type="EMBL" id="JALJZU010000002">
    <property type="protein sequence ID" value="MCP2007418.1"/>
    <property type="molecule type" value="Genomic_DNA"/>
</dbReference>
<dbReference type="NCBIfam" id="NF047450">
    <property type="entry name" value="post-PEP-CTERM_1"/>
    <property type="match status" value="1"/>
</dbReference>
<evidence type="ECO:0000313" key="4">
    <source>
        <dbReference type="EMBL" id="MCP2007418.1"/>
    </source>
</evidence>
<evidence type="ECO:0000313" key="5">
    <source>
        <dbReference type="Proteomes" id="UP001155901"/>
    </source>
</evidence>
<keyword evidence="6" id="KW-1185">Reference proteome</keyword>
<keyword evidence="2" id="KW-0732">Signal</keyword>
<comment type="caution">
    <text evidence="3">The sequence shown here is derived from an EMBL/GenBank/DDBJ whole genome shotgun (WGS) entry which is preliminary data.</text>
</comment>
<protein>
    <submittedName>
        <fullName evidence="3">Choice-of-anchor J domain-containing protein</fullName>
    </submittedName>
</protein>
<dbReference type="Proteomes" id="UP001155901">
    <property type="component" value="Unassembled WGS sequence"/>
</dbReference>
<feature type="signal peptide" evidence="2">
    <location>
        <begin position="1"/>
        <end position="23"/>
    </location>
</feature>
<reference evidence="3" key="1">
    <citation type="submission" date="2021-07" db="EMBL/GenBank/DDBJ databases">
        <title>Characterization of violacein-producing bacteria and related species.</title>
        <authorList>
            <person name="Wilson H.S."/>
            <person name="De Leon M.E."/>
        </authorList>
    </citation>
    <scope>NUCLEOTIDE SEQUENCE</scope>
    <source>
        <strain evidence="3">HSC-15S17</strain>
    </source>
</reference>
<proteinExistence type="predicted"/>